<sequence length="150" mass="15947">MAELVYRQAAATLQHAAAMARRMGLGLTDLHALEHLSQEELTPKRLGERLFVSPGAITALVDRLEKAGHLERVANPKDRRSSLLRTTRSGREAMVAQVMPLATEVERIAAGLSDEELAAVERFVGEVTAVTTRQAQSPGGAAGASPGEPG</sequence>
<dbReference type="Pfam" id="PF12802">
    <property type="entry name" value="MarR_2"/>
    <property type="match status" value="1"/>
</dbReference>
<dbReference type="InterPro" id="IPR039422">
    <property type="entry name" value="MarR/SlyA-like"/>
</dbReference>
<evidence type="ECO:0000256" key="1">
    <source>
        <dbReference type="SAM" id="MobiDB-lite"/>
    </source>
</evidence>
<dbReference type="GO" id="GO:0006950">
    <property type="term" value="P:response to stress"/>
    <property type="evidence" value="ECO:0007669"/>
    <property type="project" value="TreeGrafter"/>
</dbReference>
<dbReference type="SUPFAM" id="SSF46785">
    <property type="entry name" value="Winged helix' DNA-binding domain"/>
    <property type="match status" value="1"/>
</dbReference>
<dbReference type="AlphaFoldDB" id="A0A6J4PL32"/>
<reference evidence="3" key="1">
    <citation type="submission" date="2020-02" db="EMBL/GenBank/DDBJ databases">
        <authorList>
            <person name="Meier V. D."/>
        </authorList>
    </citation>
    <scope>NUCLEOTIDE SEQUENCE</scope>
    <source>
        <strain evidence="3">AVDCRST_MAG01</strain>
    </source>
</reference>
<dbReference type="InterPro" id="IPR036390">
    <property type="entry name" value="WH_DNA-bd_sf"/>
</dbReference>
<feature type="domain" description="HTH marR-type" evidence="2">
    <location>
        <begin position="1"/>
        <end position="129"/>
    </location>
</feature>
<dbReference type="PANTHER" id="PTHR33164">
    <property type="entry name" value="TRANSCRIPTIONAL REGULATOR, MARR FAMILY"/>
    <property type="match status" value="1"/>
</dbReference>
<dbReference type="PRINTS" id="PR00598">
    <property type="entry name" value="HTHMARR"/>
</dbReference>
<accession>A0A6J4PL32</accession>
<organism evidence="3">
    <name type="scientific">uncultured Rubrobacteraceae bacterium</name>
    <dbReference type="NCBI Taxonomy" id="349277"/>
    <lineage>
        <taxon>Bacteria</taxon>
        <taxon>Bacillati</taxon>
        <taxon>Actinomycetota</taxon>
        <taxon>Rubrobacteria</taxon>
        <taxon>Rubrobacterales</taxon>
        <taxon>Rubrobacteraceae</taxon>
        <taxon>environmental samples</taxon>
    </lineage>
</organism>
<proteinExistence type="predicted"/>
<name>A0A6J4PL32_9ACTN</name>
<dbReference type="InterPro" id="IPR036388">
    <property type="entry name" value="WH-like_DNA-bd_sf"/>
</dbReference>
<dbReference type="GO" id="GO:0003700">
    <property type="term" value="F:DNA-binding transcription factor activity"/>
    <property type="evidence" value="ECO:0007669"/>
    <property type="project" value="InterPro"/>
</dbReference>
<dbReference type="SMART" id="SM00347">
    <property type="entry name" value="HTH_MARR"/>
    <property type="match status" value="1"/>
</dbReference>
<evidence type="ECO:0000313" key="3">
    <source>
        <dbReference type="EMBL" id="CAA9419092.1"/>
    </source>
</evidence>
<dbReference type="PANTHER" id="PTHR33164:SF106">
    <property type="entry name" value="TRANSCRIPTIONAL REGULATORY PROTEIN"/>
    <property type="match status" value="1"/>
</dbReference>
<feature type="compositionally biased region" description="Low complexity" evidence="1">
    <location>
        <begin position="134"/>
        <end position="150"/>
    </location>
</feature>
<dbReference type="PROSITE" id="PS50995">
    <property type="entry name" value="HTH_MARR_2"/>
    <property type="match status" value="1"/>
</dbReference>
<gene>
    <name evidence="3" type="ORF">AVDCRST_MAG01-01-2129</name>
</gene>
<dbReference type="InterPro" id="IPR000835">
    <property type="entry name" value="HTH_MarR-typ"/>
</dbReference>
<feature type="region of interest" description="Disordered" evidence="1">
    <location>
        <begin position="131"/>
        <end position="150"/>
    </location>
</feature>
<protein>
    <recommendedName>
        <fullName evidence="2">HTH marR-type domain-containing protein</fullName>
    </recommendedName>
</protein>
<evidence type="ECO:0000259" key="2">
    <source>
        <dbReference type="PROSITE" id="PS50995"/>
    </source>
</evidence>
<dbReference type="Gene3D" id="1.10.10.10">
    <property type="entry name" value="Winged helix-like DNA-binding domain superfamily/Winged helix DNA-binding domain"/>
    <property type="match status" value="1"/>
</dbReference>
<dbReference type="EMBL" id="CADCUW010000299">
    <property type="protein sequence ID" value="CAA9419092.1"/>
    <property type="molecule type" value="Genomic_DNA"/>
</dbReference>